<dbReference type="HOGENOM" id="CLU_3168932_0_0_5"/>
<keyword evidence="2" id="KW-1185">Reference proteome</keyword>
<reference evidence="1 2" key="2">
    <citation type="submission" date="2012-06" db="EMBL/GenBank/DDBJ databases">
        <authorList>
            <person name="Fiebig A."/>
        </authorList>
    </citation>
    <scope>NUCLEOTIDE SEQUENCE [LARGE SCALE GENOMIC DNA]</scope>
    <source>
        <strain evidence="1 2">DFL-43</strain>
    </source>
</reference>
<reference evidence="1 2" key="1">
    <citation type="submission" date="2007-10" db="EMBL/GenBank/DDBJ databases">
        <authorList>
            <person name="Wagner-Dobler I."/>
            <person name="Ferriera S."/>
            <person name="Johnson J."/>
            <person name="Kravitz S."/>
            <person name="Beeson K."/>
            <person name="Sutton G."/>
            <person name="Rogers Y.-H."/>
            <person name="Friedman R."/>
            <person name="Frazier M."/>
            <person name="Venter J.C."/>
        </authorList>
    </citation>
    <scope>NUCLEOTIDE SEQUENCE [LARGE SCALE GENOMIC DNA]</scope>
    <source>
        <strain evidence="1 2">DFL-43</strain>
    </source>
</reference>
<gene>
    <name evidence="1" type="ORF">HPDFL43_00033970</name>
</gene>
<evidence type="ECO:0000313" key="1">
    <source>
        <dbReference type="EMBL" id="KGB27059.1"/>
    </source>
</evidence>
<name>A0A094Z273_HOEPD</name>
<comment type="caution">
    <text evidence="1">The sequence shown here is derived from an EMBL/GenBank/DDBJ whole genome shotgun (WGS) entry which is preliminary data.</text>
</comment>
<protein>
    <submittedName>
        <fullName evidence="1">Uncharacterized protein</fullName>
    </submittedName>
</protein>
<proteinExistence type="predicted"/>
<accession>A0A094Z273</accession>
<dbReference type="AlphaFoldDB" id="A0A094Z273"/>
<sequence>MKSPKQSAPVNRDALKTASAGVGQSCCPGGKQCYGVCILGTCTGICA</sequence>
<evidence type="ECO:0000313" key="2">
    <source>
        <dbReference type="Proteomes" id="UP000004291"/>
    </source>
</evidence>
<dbReference type="Proteomes" id="UP000004291">
    <property type="component" value="Chromosome"/>
</dbReference>
<dbReference type="EMBL" id="ABIA03000004">
    <property type="protein sequence ID" value="KGB27059.1"/>
    <property type="molecule type" value="Genomic_DNA"/>
</dbReference>
<organism evidence="1 2">
    <name type="scientific">Hoeflea phototrophica (strain DSM 17068 / NCIMB 14078 / DFL-43)</name>
    <dbReference type="NCBI Taxonomy" id="411684"/>
    <lineage>
        <taxon>Bacteria</taxon>
        <taxon>Pseudomonadati</taxon>
        <taxon>Pseudomonadota</taxon>
        <taxon>Alphaproteobacteria</taxon>
        <taxon>Hyphomicrobiales</taxon>
        <taxon>Rhizobiaceae</taxon>
        <taxon>Hoeflea</taxon>
    </lineage>
</organism>